<dbReference type="RefSeq" id="WP_378291904.1">
    <property type="nucleotide sequence ID" value="NZ_JBHSON010000137.1"/>
</dbReference>
<dbReference type="Proteomes" id="UP001596074">
    <property type="component" value="Unassembled WGS sequence"/>
</dbReference>
<dbReference type="EMBL" id="JBHSON010000137">
    <property type="protein sequence ID" value="MFC5754129.1"/>
    <property type="molecule type" value="Genomic_DNA"/>
</dbReference>
<sequence>MTTSLPVLDLALERRGVLGATSTGAVKLFGAVTPPVSNAFSSSSHALPGPPAAGITVVRSFTPSQALTLPSALALVMPPAFRPYPATSNSRWLPAEVRLPQFRQPLHHLRRRHDASSIWLQAWISDGLCPI</sequence>
<evidence type="ECO:0000313" key="1">
    <source>
        <dbReference type="EMBL" id="MFC5754129.1"/>
    </source>
</evidence>
<protein>
    <submittedName>
        <fullName evidence="1">Uncharacterized protein</fullName>
    </submittedName>
</protein>
<accession>A0ABW1AHR2</accession>
<evidence type="ECO:0000313" key="2">
    <source>
        <dbReference type="Proteomes" id="UP001596074"/>
    </source>
</evidence>
<name>A0ABW1AHR2_9ACTN</name>
<reference evidence="2" key="1">
    <citation type="journal article" date="2019" name="Int. J. Syst. Evol. Microbiol.">
        <title>The Global Catalogue of Microorganisms (GCM) 10K type strain sequencing project: providing services to taxonomists for standard genome sequencing and annotation.</title>
        <authorList>
            <consortium name="The Broad Institute Genomics Platform"/>
            <consortium name="The Broad Institute Genome Sequencing Center for Infectious Disease"/>
            <person name="Wu L."/>
            <person name="Ma J."/>
        </authorList>
    </citation>
    <scope>NUCLEOTIDE SEQUENCE [LARGE SCALE GENOMIC DNA]</scope>
    <source>
        <strain evidence="2">KCTC 42087</strain>
    </source>
</reference>
<proteinExistence type="predicted"/>
<organism evidence="1 2">
    <name type="scientific">Actinomadura rugatobispora</name>
    <dbReference type="NCBI Taxonomy" id="1994"/>
    <lineage>
        <taxon>Bacteria</taxon>
        <taxon>Bacillati</taxon>
        <taxon>Actinomycetota</taxon>
        <taxon>Actinomycetes</taxon>
        <taxon>Streptosporangiales</taxon>
        <taxon>Thermomonosporaceae</taxon>
        <taxon>Actinomadura</taxon>
    </lineage>
</organism>
<gene>
    <name evidence="1" type="ORF">ACFPZN_51645</name>
</gene>
<comment type="caution">
    <text evidence="1">The sequence shown here is derived from an EMBL/GenBank/DDBJ whole genome shotgun (WGS) entry which is preliminary data.</text>
</comment>
<keyword evidence="2" id="KW-1185">Reference proteome</keyword>